<dbReference type="GeneTree" id="ENSGT00940000156596"/>
<dbReference type="Pfam" id="PF10294">
    <property type="entry name" value="Methyltransf_16"/>
    <property type="match status" value="1"/>
</dbReference>
<dbReference type="GO" id="GO:0032259">
    <property type="term" value="P:methylation"/>
    <property type="evidence" value="ECO:0007669"/>
    <property type="project" value="UniProtKB-KW"/>
</dbReference>
<dbReference type="PANTHER" id="PTHR14614">
    <property type="entry name" value="HEPATOCELLULAR CARCINOMA-ASSOCIATED ANTIGEN"/>
    <property type="match status" value="1"/>
</dbReference>
<keyword evidence="2" id="KW-0949">S-adenosyl-L-methionine</keyword>
<proteinExistence type="predicted"/>
<reference evidence="4" key="2">
    <citation type="submission" date="2025-08" db="UniProtKB">
        <authorList>
            <consortium name="Ensembl"/>
        </authorList>
    </citation>
    <scope>IDENTIFICATION</scope>
</reference>
<accession>A0A3Q1IEC9</accession>
<dbReference type="GO" id="GO:0008168">
    <property type="term" value="F:methyltransferase activity"/>
    <property type="evidence" value="ECO:0007669"/>
    <property type="project" value="UniProtKB-KW"/>
</dbReference>
<dbReference type="Proteomes" id="UP000265040">
    <property type="component" value="Chromosome 3"/>
</dbReference>
<keyword evidence="1" id="KW-0489">Methyltransferase</keyword>
<dbReference type="PANTHER" id="PTHR14614:SF13">
    <property type="entry name" value="PROTEIN-LYSINE METHYLTRANSFERASE METTL21C"/>
    <property type="match status" value="1"/>
</dbReference>
<dbReference type="InParanoid" id="A0A3Q1IEC9"/>
<dbReference type="Ensembl" id="ENSATET00000018802.3">
    <property type="protein sequence ID" value="ENSATEP00000018490.3"/>
    <property type="gene ID" value="ENSATEG00000012785.3"/>
</dbReference>
<dbReference type="AlphaFoldDB" id="A0A3Q1IEC9"/>
<protein>
    <submittedName>
        <fullName evidence="4">Methyltransferase 21C, AARS1 lysine a</fullName>
    </submittedName>
</protein>
<sequence length="415" mass="47002">MDFMETLSTNFMEETNFMRNDQSGGSTVQNQQRPSWVPHVYFRTDKEEYYYAGHRIIIEGGFDSFGGMIWPAALALCHYLDTHHEQLNLVDKAVLEIGAGTGLVSVVAALLGAWVTSTDLPDVLNTLRVNLSRNTRGHSRHTPQAAALSWGCGLETTYPSSVYRYDYVLATDVVYHHDFLDELLVTMKHFCQPGTTLIWANKVRFESDLTFTENFKKAFHTSLLYEDGDVKIFMGTCREKEGDSDMGMEIQEEEKEEECNDEEVMEEIVVLTDDKCKEGENGKGDGNNHLSTTTSDEDLTGESSACLVILTCFYTHEDLKRGLNSLILGMSGLYFEWKLTFVYCLIFHSTGNLKQTVVPTWFPSVISSFGKEIYHYAGQDIVIYESIDSFGAVMWPAVSVLKPQQGHFLSRKLRY</sequence>
<evidence type="ECO:0000313" key="4">
    <source>
        <dbReference type="Ensembl" id="ENSATEP00000018490.3"/>
    </source>
</evidence>
<evidence type="ECO:0000313" key="5">
    <source>
        <dbReference type="Proteomes" id="UP000265040"/>
    </source>
</evidence>
<evidence type="ECO:0000256" key="2">
    <source>
        <dbReference type="ARBA" id="ARBA00022691"/>
    </source>
</evidence>
<evidence type="ECO:0000256" key="1">
    <source>
        <dbReference type="ARBA" id="ARBA00022603"/>
    </source>
</evidence>
<feature type="region of interest" description="Disordered" evidence="3">
    <location>
        <begin position="276"/>
        <end position="296"/>
    </location>
</feature>
<dbReference type="InterPro" id="IPR029063">
    <property type="entry name" value="SAM-dependent_MTases_sf"/>
</dbReference>
<evidence type="ECO:0000256" key="3">
    <source>
        <dbReference type="SAM" id="MobiDB-lite"/>
    </source>
</evidence>
<organism evidence="4 5">
    <name type="scientific">Anabas testudineus</name>
    <name type="common">Climbing perch</name>
    <name type="synonym">Anthias testudineus</name>
    <dbReference type="NCBI Taxonomy" id="64144"/>
    <lineage>
        <taxon>Eukaryota</taxon>
        <taxon>Metazoa</taxon>
        <taxon>Chordata</taxon>
        <taxon>Craniata</taxon>
        <taxon>Vertebrata</taxon>
        <taxon>Euteleostomi</taxon>
        <taxon>Actinopterygii</taxon>
        <taxon>Neopterygii</taxon>
        <taxon>Teleostei</taxon>
        <taxon>Neoteleostei</taxon>
        <taxon>Acanthomorphata</taxon>
        <taxon>Anabantaria</taxon>
        <taxon>Anabantiformes</taxon>
        <taxon>Anabantoidei</taxon>
        <taxon>Anabantidae</taxon>
        <taxon>Anabas</taxon>
    </lineage>
</organism>
<dbReference type="Gene3D" id="3.40.50.150">
    <property type="entry name" value="Vaccinia Virus protein VP39"/>
    <property type="match status" value="1"/>
</dbReference>
<dbReference type="InterPro" id="IPR019410">
    <property type="entry name" value="Methyltransf_16"/>
</dbReference>
<dbReference type="SUPFAM" id="SSF53335">
    <property type="entry name" value="S-adenosyl-L-methionine-dependent methyltransferases"/>
    <property type="match status" value="1"/>
</dbReference>
<keyword evidence="5" id="KW-1185">Reference proteome</keyword>
<reference evidence="4" key="3">
    <citation type="submission" date="2025-09" db="UniProtKB">
        <authorList>
            <consortium name="Ensembl"/>
        </authorList>
    </citation>
    <scope>IDENTIFICATION</scope>
</reference>
<name>A0A3Q1IEC9_ANATE</name>
<reference evidence="4" key="1">
    <citation type="submission" date="2021-04" db="EMBL/GenBank/DDBJ databases">
        <authorList>
            <consortium name="Wellcome Sanger Institute Data Sharing"/>
        </authorList>
    </citation>
    <scope>NUCLEOTIDE SEQUENCE [LARGE SCALE GENOMIC DNA]</scope>
</reference>
<keyword evidence="1" id="KW-0808">Transferase</keyword>